<dbReference type="Pfam" id="PF08327">
    <property type="entry name" value="AHSA1"/>
    <property type="match status" value="1"/>
</dbReference>
<protein>
    <submittedName>
        <fullName evidence="3">Uncharacterized protein YndB with AHSA1/START domain</fullName>
    </submittedName>
</protein>
<dbReference type="EMBL" id="SGXA01000002">
    <property type="protein sequence ID" value="RZS71465.1"/>
    <property type="molecule type" value="Genomic_DNA"/>
</dbReference>
<dbReference type="Proteomes" id="UP000293874">
    <property type="component" value="Unassembled WGS sequence"/>
</dbReference>
<evidence type="ECO:0000259" key="2">
    <source>
        <dbReference type="Pfam" id="PF08327"/>
    </source>
</evidence>
<dbReference type="InterPro" id="IPR023393">
    <property type="entry name" value="START-like_dom_sf"/>
</dbReference>
<feature type="domain" description="Activator of Hsp90 ATPase homologue 1/2-like C-terminal" evidence="2">
    <location>
        <begin position="14"/>
        <end position="139"/>
    </location>
</feature>
<evidence type="ECO:0000313" key="4">
    <source>
        <dbReference type="Proteomes" id="UP000293874"/>
    </source>
</evidence>
<comment type="similarity">
    <text evidence="1">Belongs to the AHA1 family.</text>
</comment>
<keyword evidence="4" id="KW-1185">Reference proteome</keyword>
<dbReference type="OrthoDB" id="2355173at2"/>
<evidence type="ECO:0000256" key="1">
    <source>
        <dbReference type="ARBA" id="ARBA00006817"/>
    </source>
</evidence>
<organism evidence="3 4">
    <name type="scientific">Pseudobacter ginsenosidimutans</name>
    <dbReference type="NCBI Taxonomy" id="661488"/>
    <lineage>
        <taxon>Bacteria</taxon>
        <taxon>Pseudomonadati</taxon>
        <taxon>Bacteroidota</taxon>
        <taxon>Chitinophagia</taxon>
        <taxon>Chitinophagales</taxon>
        <taxon>Chitinophagaceae</taxon>
        <taxon>Pseudobacter</taxon>
    </lineage>
</organism>
<name>A0A4Q7MRU0_9BACT</name>
<reference evidence="3 4" key="1">
    <citation type="submission" date="2019-02" db="EMBL/GenBank/DDBJ databases">
        <title>Genomic Encyclopedia of Type Strains, Phase IV (KMG-IV): sequencing the most valuable type-strain genomes for metagenomic binning, comparative biology and taxonomic classification.</title>
        <authorList>
            <person name="Goeker M."/>
        </authorList>
    </citation>
    <scope>NUCLEOTIDE SEQUENCE [LARGE SCALE GENOMIC DNA]</scope>
    <source>
        <strain evidence="3 4">DSM 18116</strain>
    </source>
</reference>
<dbReference type="InterPro" id="IPR013538">
    <property type="entry name" value="ASHA1/2-like_C"/>
</dbReference>
<dbReference type="AlphaFoldDB" id="A0A4Q7MRU0"/>
<dbReference type="Gene3D" id="3.30.530.20">
    <property type="match status" value="1"/>
</dbReference>
<accession>A0A4Q7MRU0</accession>
<evidence type="ECO:0000313" key="3">
    <source>
        <dbReference type="EMBL" id="RZS71465.1"/>
    </source>
</evidence>
<dbReference type="CDD" id="cd07814">
    <property type="entry name" value="SRPBCC_CalC_Aha1-like"/>
    <property type="match status" value="1"/>
</dbReference>
<proteinExistence type="inferred from homology"/>
<gene>
    <name evidence="3" type="ORF">EV199_3368</name>
</gene>
<dbReference type="SUPFAM" id="SSF55961">
    <property type="entry name" value="Bet v1-like"/>
    <property type="match status" value="1"/>
</dbReference>
<comment type="caution">
    <text evidence="3">The sequence shown here is derived from an EMBL/GenBank/DDBJ whole genome shotgun (WGS) entry which is preliminary data.</text>
</comment>
<sequence length="141" mass="16563">MASQPVIVERVYQAPASRVWKAITNEDDMRKWYFDVSGFKPEVGYEFEFTGGTETEQWRHLCKVLEVVPGKLLKHSWRYDGYPGNSFVTWELFDEGDTTRVRLTHEGLETFPSEVAGFNINNFKEGWNDILENMLRKYVQE</sequence>
<dbReference type="RefSeq" id="WP_130541966.1">
    <property type="nucleotide sequence ID" value="NZ_CP042431.1"/>
</dbReference>